<name>A0A098MDF3_9BACL</name>
<evidence type="ECO:0000313" key="1">
    <source>
        <dbReference type="EMBL" id="KGE20088.1"/>
    </source>
</evidence>
<dbReference type="STRING" id="268407.PWYN_12645"/>
<dbReference type="Proteomes" id="UP000029734">
    <property type="component" value="Unassembled WGS sequence"/>
</dbReference>
<proteinExistence type="predicted"/>
<dbReference type="AlphaFoldDB" id="A0A098MDF3"/>
<protein>
    <recommendedName>
        <fullName evidence="3">Tetratricopeptide repeat protein</fullName>
    </recommendedName>
</protein>
<reference evidence="1 2" key="2">
    <citation type="submission" date="2014-10" db="EMBL/GenBank/DDBJ databases">
        <title>Comparative genomics of the Paenibacillus odorifer group.</title>
        <authorList>
            <person name="Tsai Y.-C."/>
            <person name="Martin N."/>
            <person name="Korlach J."/>
            <person name="Wiedmann M."/>
        </authorList>
    </citation>
    <scope>NUCLEOTIDE SEQUENCE [LARGE SCALE GENOMIC DNA]</scope>
    <source>
        <strain evidence="1 2">DSM 18334</strain>
    </source>
</reference>
<evidence type="ECO:0008006" key="3">
    <source>
        <dbReference type="Google" id="ProtNLM"/>
    </source>
</evidence>
<gene>
    <name evidence="1" type="ORF">PWYN_12645</name>
</gene>
<keyword evidence="2" id="KW-1185">Reference proteome</keyword>
<comment type="caution">
    <text evidence="1">The sequence shown here is derived from an EMBL/GenBank/DDBJ whole genome shotgun (WGS) entry which is preliminary data.</text>
</comment>
<dbReference type="OrthoDB" id="8657476at2"/>
<accession>A0A098MDF3</accession>
<evidence type="ECO:0000313" key="2">
    <source>
        <dbReference type="Proteomes" id="UP000029734"/>
    </source>
</evidence>
<reference evidence="1 2" key="1">
    <citation type="submission" date="2014-08" db="EMBL/GenBank/DDBJ databases">
        <authorList>
            <person name="den Bakker H.C."/>
        </authorList>
    </citation>
    <scope>NUCLEOTIDE SEQUENCE [LARGE SCALE GENOMIC DNA]</scope>
    <source>
        <strain evidence="1 2">DSM 18334</strain>
    </source>
</reference>
<dbReference type="RefSeq" id="WP_036651972.1">
    <property type="nucleotide sequence ID" value="NZ_JQCR01000002.1"/>
</dbReference>
<dbReference type="eggNOG" id="COG0457">
    <property type="taxonomic scope" value="Bacteria"/>
</dbReference>
<dbReference type="EMBL" id="JQCR01000002">
    <property type="protein sequence ID" value="KGE20088.1"/>
    <property type="molecule type" value="Genomic_DNA"/>
</dbReference>
<sequence length="79" mass="9174">MDKELIAQLTQWHEDGEHQKIVDTLMEIPPVDRDYEGISSLARAYNNLGHYEEALEQFAMIAEQGQNDLLWYDHNSIQG</sequence>
<organism evidence="1 2">
    <name type="scientific">Paenibacillus wynnii</name>
    <dbReference type="NCBI Taxonomy" id="268407"/>
    <lineage>
        <taxon>Bacteria</taxon>
        <taxon>Bacillati</taxon>
        <taxon>Bacillota</taxon>
        <taxon>Bacilli</taxon>
        <taxon>Bacillales</taxon>
        <taxon>Paenibacillaceae</taxon>
        <taxon>Paenibacillus</taxon>
    </lineage>
</organism>